<dbReference type="NCBIfam" id="TIGR01563">
    <property type="entry name" value="gp16_SPP1"/>
    <property type="match status" value="1"/>
</dbReference>
<dbReference type="OrthoDB" id="7570189at2"/>
<sequence>MSETLPAIGLLRDRIGFARKEMTAEPEGGHGVVYMPVATLWGRVRALSSRRQAEADGRGVTITHMVTLRYRGDVKPGDRLTARGRHLFVERAEDIDGRRAFIACACSETLTTG</sequence>
<dbReference type="InterPro" id="IPR008767">
    <property type="entry name" value="Phage_SPP1_head-tail_adaptor"/>
</dbReference>
<dbReference type="Gene3D" id="2.40.10.270">
    <property type="entry name" value="Bacteriophage SPP1 head-tail adaptor protein"/>
    <property type="match status" value="1"/>
</dbReference>
<accession>A0A1K2I0I1</accession>
<evidence type="ECO:0000313" key="1">
    <source>
        <dbReference type="EMBL" id="SFZ85878.1"/>
    </source>
</evidence>
<dbReference type="EMBL" id="FPKU01000003">
    <property type="protein sequence ID" value="SFZ85878.1"/>
    <property type="molecule type" value="Genomic_DNA"/>
</dbReference>
<proteinExistence type="predicted"/>
<dbReference type="RefSeq" id="WP_072345055.1">
    <property type="nucleotide sequence ID" value="NZ_FPKU01000003.1"/>
</dbReference>
<dbReference type="STRING" id="665118.SAMN02983003_3050"/>
<keyword evidence="2" id="KW-1185">Reference proteome</keyword>
<protein>
    <submittedName>
        <fullName evidence="1">Phage head-tail adaptor, putative, SPP1 family</fullName>
    </submittedName>
</protein>
<dbReference type="Pfam" id="PF05521">
    <property type="entry name" value="Phage_HCP"/>
    <property type="match status" value="1"/>
</dbReference>
<dbReference type="SUPFAM" id="SSF54637">
    <property type="entry name" value="Thioesterase/thiol ester dehydrase-isomerase"/>
    <property type="match status" value="1"/>
</dbReference>
<organism evidence="1 2">
    <name type="scientific">Devosia enhydra</name>
    <dbReference type="NCBI Taxonomy" id="665118"/>
    <lineage>
        <taxon>Bacteria</taxon>
        <taxon>Pseudomonadati</taxon>
        <taxon>Pseudomonadota</taxon>
        <taxon>Alphaproteobacteria</taxon>
        <taxon>Hyphomicrobiales</taxon>
        <taxon>Devosiaceae</taxon>
        <taxon>Devosia</taxon>
    </lineage>
</organism>
<evidence type="ECO:0000313" key="2">
    <source>
        <dbReference type="Proteomes" id="UP000183447"/>
    </source>
</evidence>
<gene>
    <name evidence="1" type="ORF">SAMN02983003_3050</name>
</gene>
<dbReference type="InterPro" id="IPR029069">
    <property type="entry name" value="HotDog_dom_sf"/>
</dbReference>
<reference evidence="1 2" key="1">
    <citation type="submission" date="2016-11" db="EMBL/GenBank/DDBJ databases">
        <authorList>
            <person name="Jaros S."/>
            <person name="Januszkiewicz K."/>
            <person name="Wedrychowicz H."/>
        </authorList>
    </citation>
    <scope>NUCLEOTIDE SEQUENCE [LARGE SCALE GENOMIC DNA]</scope>
    <source>
        <strain evidence="1 2">ATCC 23634</strain>
    </source>
</reference>
<name>A0A1K2I0I1_9HYPH</name>
<dbReference type="AlphaFoldDB" id="A0A1K2I0I1"/>
<dbReference type="Proteomes" id="UP000183447">
    <property type="component" value="Unassembled WGS sequence"/>
</dbReference>
<dbReference type="InterPro" id="IPR038666">
    <property type="entry name" value="SSP1_head-tail_sf"/>
</dbReference>